<protein>
    <recommendedName>
        <fullName evidence="10">ATP synthase gamma chain</fullName>
    </recommendedName>
    <alternativeName>
        <fullName evidence="10">ATP synthase F1 sector gamma subunit</fullName>
    </alternativeName>
    <alternativeName>
        <fullName evidence="10">F-ATPase gamma subunit</fullName>
    </alternativeName>
</protein>
<dbReference type="PROSITE" id="PS00153">
    <property type="entry name" value="ATPASE_GAMMA"/>
    <property type="match status" value="1"/>
</dbReference>
<evidence type="ECO:0000256" key="6">
    <source>
        <dbReference type="ARBA" id="ARBA00023065"/>
    </source>
</evidence>
<comment type="similarity">
    <text evidence="3 10">Belongs to the ATPase gamma chain family.</text>
</comment>
<evidence type="ECO:0000256" key="9">
    <source>
        <dbReference type="ARBA" id="ARBA00023310"/>
    </source>
</evidence>
<dbReference type="CDD" id="cd12151">
    <property type="entry name" value="F1-ATPase_gamma"/>
    <property type="match status" value="1"/>
</dbReference>
<dbReference type="Proteomes" id="UP000198555">
    <property type="component" value="Unassembled WGS sequence"/>
</dbReference>
<evidence type="ECO:0000313" key="12">
    <source>
        <dbReference type="Proteomes" id="UP000198555"/>
    </source>
</evidence>
<keyword evidence="10" id="KW-1003">Cell membrane</keyword>
<gene>
    <name evidence="10" type="primary">atpG</name>
    <name evidence="11" type="ORF">SAMN05421793_12014</name>
</gene>
<name>A0A1H6KAL0_9FLAO</name>
<dbReference type="PANTHER" id="PTHR11693">
    <property type="entry name" value="ATP SYNTHASE GAMMA CHAIN"/>
    <property type="match status" value="1"/>
</dbReference>
<comment type="subcellular location">
    <subcellularLocation>
        <location evidence="10">Cell membrane</location>
        <topology evidence="10">Peripheral membrane protein</topology>
    </subcellularLocation>
    <subcellularLocation>
        <location evidence="2">Membrane</location>
        <topology evidence="2">Peripheral membrane protein</topology>
    </subcellularLocation>
</comment>
<dbReference type="NCBIfam" id="TIGR01146">
    <property type="entry name" value="ATPsyn_F1gamma"/>
    <property type="match status" value="1"/>
</dbReference>
<dbReference type="GO" id="GO:0045259">
    <property type="term" value="C:proton-transporting ATP synthase complex"/>
    <property type="evidence" value="ECO:0007669"/>
    <property type="project" value="UniProtKB-KW"/>
</dbReference>
<keyword evidence="9 10" id="KW-0066">ATP synthesis</keyword>
<evidence type="ECO:0000256" key="2">
    <source>
        <dbReference type="ARBA" id="ARBA00004170"/>
    </source>
</evidence>
<dbReference type="RefSeq" id="WP_089770088.1">
    <property type="nucleotide sequence ID" value="NZ_FNWX01000020.1"/>
</dbReference>
<dbReference type="STRING" id="420404.SAMN05421793_12014"/>
<comment type="function">
    <text evidence="1 10">Produces ATP from ADP in the presence of a proton gradient across the membrane. The gamma chain is believed to be important in regulating ATPase activity and the flow of protons through the CF(0) complex.</text>
</comment>
<dbReference type="Gene3D" id="1.10.287.80">
    <property type="entry name" value="ATP synthase, gamma subunit, helix hairpin domain"/>
    <property type="match status" value="1"/>
</dbReference>
<keyword evidence="8 10" id="KW-0139">CF(1)</keyword>
<dbReference type="SUPFAM" id="SSF52943">
    <property type="entry name" value="ATP synthase (F1-ATPase), gamma subunit"/>
    <property type="match status" value="1"/>
</dbReference>
<keyword evidence="12" id="KW-1185">Reference proteome</keyword>
<evidence type="ECO:0000256" key="5">
    <source>
        <dbReference type="ARBA" id="ARBA00022781"/>
    </source>
</evidence>
<dbReference type="InterPro" id="IPR023632">
    <property type="entry name" value="ATP_synth_F1_gsu_CS"/>
</dbReference>
<dbReference type="Pfam" id="PF00231">
    <property type="entry name" value="ATP-synt"/>
    <property type="match status" value="1"/>
</dbReference>
<proteinExistence type="inferred from homology"/>
<keyword evidence="5 10" id="KW-0375">Hydrogen ion transport</keyword>
<keyword evidence="7 10" id="KW-0472">Membrane</keyword>
<dbReference type="PANTHER" id="PTHR11693:SF22">
    <property type="entry name" value="ATP SYNTHASE SUBUNIT GAMMA, MITOCHONDRIAL"/>
    <property type="match status" value="1"/>
</dbReference>
<dbReference type="InterPro" id="IPR000131">
    <property type="entry name" value="ATP_synth_F1_gsu"/>
</dbReference>
<dbReference type="GO" id="GO:0005524">
    <property type="term" value="F:ATP binding"/>
    <property type="evidence" value="ECO:0007669"/>
    <property type="project" value="UniProtKB-UniRule"/>
</dbReference>
<dbReference type="Gene3D" id="3.40.1380.10">
    <property type="match status" value="1"/>
</dbReference>
<evidence type="ECO:0000256" key="1">
    <source>
        <dbReference type="ARBA" id="ARBA00003456"/>
    </source>
</evidence>
<accession>A0A1H6KAL0</accession>
<dbReference type="GO" id="GO:0042777">
    <property type="term" value="P:proton motive force-driven plasma membrane ATP synthesis"/>
    <property type="evidence" value="ECO:0007669"/>
    <property type="project" value="UniProtKB-UniRule"/>
</dbReference>
<evidence type="ECO:0000256" key="10">
    <source>
        <dbReference type="HAMAP-Rule" id="MF_00815"/>
    </source>
</evidence>
<reference evidence="12" key="1">
    <citation type="submission" date="2016-10" db="EMBL/GenBank/DDBJ databases">
        <authorList>
            <person name="Varghese N."/>
            <person name="Submissions S."/>
        </authorList>
    </citation>
    <scope>NUCLEOTIDE SEQUENCE [LARGE SCALE GENOMIC DNA]</scope>
    <source>
        <strain evidence="12">DSM 19326</strain>
    </source>
</reference>
<dbReference type="GO" id="GO:0046933">
    <property type="term" value="F:proton-transporting ATP synthase activity, rotational mechanism"/>
    <property type="evidence" value="ECO:0007669"/>
    <property type="project" value="UniProtKB-UniRule"/>
</dbReference>
<dbReference type="InterPro" id="IPR035968">
    <property type="entry name" value="ATP_synth_F1_ATPase_gsu"/>
</dbReference>
<evidence type="ECO:0000256" key="4">
    <source>
        <dbReference type="ARBA" id="ARBA00022448"/>
    </source>
</evidence>
<dbReference type="HAMAP" id="MF_00815">
    <property type="entry name" value="ATP_synth_gamma_bact"/>
    <property type="match status" value="1"/>
</dbReference>
<evidence type="ECO:0000256" key="3">
    <source>
        <dbReference type="ARBA" id="ARBA00007681"/>
    </source>
</evidence>
<evidence type="ECO:0000313" key="11">
    <source>
        <dbReference type="EMBL" id="SEH68520.1"/>
    </source>
</evidence>
<organism evidence="11 12">
    <name type="scientific">Epilithonimonas hominis</name>
    <dbReference type="NCBI Taxonomy" id="420404"/>
    <lineage>
        <taxon>Bacteria</taxon>
        <taxon>Pseudomonadati</taxon>
        <taxon>Bacteroidota</taxon>
        <taxon>Flavobacteriia</taxon>
        <taxon>Flavobacteriales</taxon>
        <taxon>Weeksellaceae</taxon>
        <taxon>Chryseobacterium group</taxon>
        <taxon>Epilithonimonas</taxon>
    </lineage>
</organism>
<dbReference type="GO" id="GO:0005886">
    <property type="term" value="C:plasma membrane"/>
    <property type="evidence" value="ECO:0007669"/>
    <property type="project" value="UniProtKB-SubCell"/>
</dbReference>
<evidence type="ECO:0000256" key="8">
    <source>
        <dbReference type="ARBA" id="ARBA00023196"/>
    </source>
</evidence>
<dbReference type="AlphaFoldDB" id="A0A1H6KAL0"/>
<dbReference type="EMBL" id="FNWX01000020">
    <property type="protein sequence ID" value="SEH68520.1"/>
    <property type="molecule type" value="Genomic_DNA"/>
</dbReference>
<keyword evidence="4 10" id="KW-0813">Transport</keyword>
<comment type="subunit">
    <text evidence="10">F-type ATPases have 2 components, CF(1) - the catalytic core - and CF(0) - the membrane proton channel. CF(1) has five subunits: alpha(3), beta(3), gamma(1), delta(1), epsilon(1). CF(0) has three main subunits: a, b and c.</text>
</comment>
<sequence length="288" mass="31831">MANLKEIRGRISSISSTMQITSAMKMVSAAKLKKAQDAIVMLRPYSEKLQEIIENVSAASDADSISEFAIEREVKKVLFIAVTSNRGLAGAFNSSVIKEMNLQFSANSNVETEVLTIGKKAFDAMRKNKTVYENHSSLFDNLSFDHVSNMTEKVMSDFKAGKFDKVYVVYNKFINAATQEVVTEQVLPIAVSAEKASLDVNVDYIFEPGREEILKTLIPKSIKTQIFKAVLDSVASEHGARMTAMHKATDNAEALRNDLKIFYNKARQAAITNEILEIVSGAEALKNS</sequence>
<evidence type="ECO:0000256" key="7">
    <source>
        <dbReference type="ARBA" id="ARBA00023136"/>
    </source>
</evidence>
<keyword evidence="6 10" id="KW-0406">Ion transport</keyword>
<dbReference type="PRINTS" id="PR00126">
    <property type="entry name" value="ATPASEGAMMA"/>
</dbReference>